<dbReference type="EMBL" id="CP024955">
    <property type="protein sequence ID" value="ATY86566.1"/>
    <property type="molecule type" value="Genomic_DNA"/>
</dbReference>
<keyword evidence="2" id="KW-1185">Reference proteome</keyword>
<organism evidence="1 2">
    <name type="scientific">Kyrpidia spormannii</name>
    <dbReference type="NCBI Taxonomy" id="2055160"/>
    <lineage>
        <taxon>Bacteria</taxon>
        <taxon>Bacillati</taxon>
        <taxon>Bacillota</taxon>
        <taxon>Bacilli</taxon>
        <taxon>Bacillales</taxon>
        <taxon>Alicyclobacillaceae</taxon>
        <taxon>Kyrpidia</taxon>
    </lineage>
</organism>
<evidence type="ECO:0000313" key="1">
    <source>
        <dbReference type="EMBL" id="ATY86566.1"/>
    </source>
</evidence>
<accession>A0A2K8NB61</accession>
<name>A0A2K8NB61_9BACL</name>
<proteinExistence type="predicted"/>
<dbReference type="AlphaFoldDB" id="A0A2K8NB61"/>
<dbReference type="OrthoDB" id="2990595at2"/>
<dbReference type="KEGG" id="kyr:CVV65_11180"/>
<gene>
    <name evidence="1" type="ORF">CVV65_11180</name>
</gene>
<dbReference type="RefSeq" id="WP_100669446.1">
    <property type="nucleotide sequence ID" value="NZ_CP024955.1"/>
</dbReference>
<protein>
    <recommendedName>
        <fullName evidence="3">Post-transcriptional regulator</fullName>
    </recommendedName>
</protein>
<dbReference type="InterPro" id="IPR025716">
    <property type="entry name" value="Post-transcriptional_regulator"/>
</dbReference>
<reference evidence="2" key="1">
    <citation type="submission" date="2017-11" db="EMBL/GenBank/DDBJ databases">
        <title>Complete Genome Sequence of Kyrpidia sp. Strain EA-1, a thermophilic, hydrogen-oxidizing Bacterium, isolated from the Azores.</title>
        <authorList>
            <person name="Reiner J.E."/>
            <person name="Lapp C.J."/>
            <person name="Bunk B."/>
            <person name="Gescher J."/>
        </authorList>
    </citation>
    <scope>NUCLEOTIDE SEQUENCE [LARGE SCALE GENOMIC DNA]</scope>
    <source>
        <strain evidence="2">EA-1</strain>
    </source>
</reference>
<evidence type="ECO:0000313" key="2">
    <source>
        <dbReference type="Proteomes" id="UP000231932"/>
    </source>
</evidence>
<dbReference type="Pfam" id="PF13797">
    <property type="entry name" value="Post_transc_reg"/>
    <property type="match status" value="1"/>
</dbReference>
<evidence type="ECO:0008006" key="3">
    <source>
        <dbReference type="Google" id="ProtNLM"/>
    </source>
</evidence>
<dbReference type="Proteomes" id="UP000231932">
    <property type="component" value="Chromosome"/>
</dbReference>
<sequence>MLAPEEWPMMSPEELTRSIEELCHSKAREFEVLGYDNVTGQEIWQCVSSRYKDGFPALHRIVNDILSLKPTQYMDWAMVKAMKGE</sequence>